<gene>
    <name evidence="1" type="ORF">BleG1_0789</name>
</gene>
<keyword evidence="2" id="KW-1185">Reference proteome</keyword>
<dbReference type="OrthoDB" id="2376882at2"/>
<sequence length="117" mass="14235">MRKEELFVKRGNLLWEGSRMMLPEHKEGWLKLQQQESYIPLHEPLSEDSWQELGEIIMDAIRQQYDTTVTFWHDGRYHSLDGKVTKYDDLNKRIKLLLSDDYEWLNLRMIKDVCRKH</sequence>
<dbReference type="InterPro" id="IPR014962">
    <property type="entry name" value="YolD"/>
</dbReference>
<dbReference type="PATRIC" id="fig|1246626.3.peg.788"/>
<evidence type="ECO:0000313" key="1">
    <source>
        <dbReference type="EMBL" id="AIC93397.1"/>
    </source>
</evidence>
<dbReference type="STRING" id="1246626.BleG1_0789"/>
<dbReference type="KEGG" id="ble:BleG1_0789"/>
<evidence type="ECO:0008006" key="3">
    <source>
        <dbReference type="Google" id="ProtNLM"/>
    </source>
</evidence>
<evidence type="ECO:0000313" key="2">
    <source>
        <dbReference type="Proteomes" id="UP000027142"/>
    </source>
</evidence>
<reference evidence="1 2" key="1">
    <citation type="journal article" date="2014" name="Gene">
        <title>A comparative genomic analysis of the alkalitolerant soil bacterium Bacillus lehensis G1.</title>
        <authorList>
            <person name="Noor Y.M."/>
            <person name="Samsulrizal N.H."/>
            <person name="Jema'on N.A."/>
            <person name="Low K.O."/>
            <person name="Ramli A.N."/>
            <person name="Alias N.I."/>
            <person name="Damis S.I."/>
            <person name="Fuzi S.F."/>
            <person name="Isa M.N."/>
            <person name="Murad A.M."/>
            <person name="Raih M.F."/>
            <person name="Bakar F.D."/>
            <person name="Najimudin N."/>
            <person name="Mahadi N.M."/>
            <person name="Illias R.M."/>
        </authorList>
    </citation>
    <scope>NUCLEOTIDE SEQUENCE [LARGE SCALE GENOMIC DNA]</scope>
    <source>
        <strain evidence="1 2">G1</strain>
    </source>
</reference>
<dbReference type="AlphaFoldDB" id="A0A060LTD8"/>
<protein>
    <recommendedName>
        <fullName evidence="3">YolD-like protein</fullName>
    </recommendedName>
</protein>
<dbReference type="RefSeq" id="WP_038477423.1">
    <property type="nucleotide sequence ID" value="NZ_CP003923.1"/>
</dbReference>
<proteinExistence type="predicted"/>
<dbReference type="Pfam" id="PF08863">
    <property type="entry name" value="YolD"/>
    <property type="match status" value="1"/>
</dbReference>
<accession>A0A060LTD8</accession>
<organism evidence="1 2">
    <name type="scientific">Shouchella lehensis G1</name>
    <dbReference type="NCBI Taxonomy" id="1246626"/>
    <lineage>
        <taxon>Bacteria</taxon>
        <taxon>Bacillati</taxon>
        <taxon>Bacillota</taxon>
        <taxon>Bacilli</taxon>
        <taxon>Bacillales</taxon>
        <taxon>Bacillaceae</taxon>
        <taxon>Shouchella</taxon>
    </lineage>
</organism>
<name>A0A060LTD8_9BACI</name>
<dbReference type="EMBL" id="CP003923">
    <property type="protein sequence ID" value="AIC93397.1"/>
    <property type="molecule type" value="Genomic_DNA"/>
</dbReference>
<dbReference type="HOGENOM" id="CLU_131538_2_0_9"/>
<dbReference type="Proteomes" id="UP000027142">
    <property type="component" value="Chromosome"/>
</dbReference>